<evidence type="ECO:0000313" key="2">
    <source>
        <dbReference type="EMBL" id="QHT26853.1"/>
    </source>
</evidence>
<dbReference type="AlphaFoldDB" id="A0A6C0EEL8"/>
<feature type="compositionally biased region" description="Acidic residues" evidence="1">
    <location>
        <begin position="131"/>
        <end position="141"/>
    </location>
</feature>
<dbReference type="EMBL" id="MN739803">
    <property type="protein sequence ID" value="QHT26853.1"/>
    <property type="molecule type" value="Genomic_DNA"/>
</dbReference>
<name>A0A6C0EEL8_9ZZZZ</name>
<sequence>MVNSYQLVNPSIEGNFKSNIKAQNSNEAANLFYNKLAEHFNNSVPEFHFTIKKGSGTGEKFYHYQVKEQRNNNDVQYSIKNFEIQDSDNAISKFKNKLDKFKSKFADPQEGGKKKIKKDKKSKRKNKDESDSSSESDSFSDFDSDNIYKRAKKYLPVNQPIYYWWYDPYVYRLDSVYIPTFYSYVTPYIELSLF</sequence>
<evidence type="ECO:0008006" key="3">
    <source>
        <dbReference type="Google" id="ProtNLM"/>
    </source>
</evidence>
<feature type="region of interest" description="Disordered" evidence="1">
    <location>
        <begin position="105"/>
        <end position="141"/>
    </location>
</feature>
<protein>
    <recommendedName>
        <fullName evidence="3">WGR domain-containing protein</fullName>
    </recommendedName>
</protein>
<accession>A0A6C0EEL8</accession>
<proteinExistence type="predicted"/>
<feature type="compositionally biased region" description="Basic residues" evidence="1">
    <location>
        <begin position="114"/>
        <end position="125"/>
    </location>
</feature>
<evidence type="ECO:0000256" key="1">
    <source>
        <dbReference type="SAM" id="MobiDB-lite"/>
    </source>
</evidence>
<reference evidence="2" key="1">
    <citation type="journal article" date="2020" name="Nature">
        <title>Giant virus diversity and host interactions through global metagenomics.</title>
        <authorList>
            <person name="Schulz F."/>
            <person name="Roux S."/>
            <person name="Paez-Espino D."/>
            <person name="Jungbluth S."/>
            <person name="Walsh D.A."/>
            <person name="Denef V.J."/>
            <person name="McMahon K.D."/>
            <person name="Konstantinidis K.T."/>
            <person name="Eloe-Fadrosh E.A."/>
            <person name="Kyrpides N.C."/>
            <person name="Woyke T."/>
        </authorList>
    </citation>
    <scope>NUCLEOTIDE SEQUENCE</scope>
    <source>
        <strain evidence="2">GVMAG-M-3300023179-2</strain>
    </source>
</reference>
<organism evidence="2">
    <name type="scientific">viral metagenome</name>
    <dbReference type="NCBI Taxonomy" id="1070528"/>
    <lineage>
        <taxon>unclassified sequences</taxon>
        <taxon>metagenomes</taxon>
        <taxon>organismal metagenomes</taxon>
    </lineage>
</organism>